<sequence length="305" mass="32277">MTSQRATFLIASLLTLSSAATAAAQQSDPLPETFSGVRPTGMGNALTPIAAGVDSLYHNPAGLARGEMYILDGAFTYTPQGGLLSAGIADSKTNPQIAAGVAYSYYFGSEDHADLSGHDVRFAAAVPVIPERISIGVGGRYMHFTDSSLPEIADDEDSQVLFKGFSVDVGAMFRVGELVHLGVTGQNLIDPCRDNARCRGSVPTRIGGGFGLGTVTSFQLTGQAMVDITSADDPIFDFGVGLEYLAANVIPLRVGFERRGFFDRNLITAGFGWRSQAAGLDVSYRHDLNQSSKFGYVAGGFSVYF</sequence>
<keyword evidence="1" id="KW-0732">Signal</keyword>
<dbReference type="AlphaFoldDB" id="A0A5C6WWG8"/>
<accession>A0A5C6WWG8</accession>
<dbReference type="Gene3D" id="2.40.160.60">
    <property type="entry name" value="Outer membrane protein transport protein (OMPP1/FadL/TodX)"/>
    <property type="match status" value="1"/>
</dbReference>
<feature type="signal peptide" evidence="1">
    <location>
        <begin position="1"/>
        <end position="22"/>
    </location>
</feature>
<protein>
    <recommendedName>
        <fullName evidence="4">PorV/PorQ family protein</fullName>
    </recommendedName>
</protein>
<dbReference type="SUPFAM" id="SSF56935">
    <property type="entry name" value="Porins"/>
    <property type="match status" value="1"/>
</dbReference>
<organism evidence="2 3">
    <name type="scientific">Lujinxingia vulgaris</name>
    <dbReference type="NCBI Taxonomy" id="2600176"/>
    <lineage>
        <taxon>Bacteria</taxon>
        <taxon>Deltaproteobacteria</taxon>
        <taxon>Bradymonadales</taxon>
        <taxon>Lujinxingiaceae</taxon>
        <taxon>Lujinxingia</taxon>
    </lineage>
</organism>
<dbReference type="RefSeq" id="WP_146975881.1">
    <property type="nucleotide sequence ID" value="NZ_VOSL01000060.1"/>
</dbReference>
<proteinExistence type="predicted"/>
<comment type="caution">
    <text evidence="2">The sequence shown here is derived from an EMBL/GenBank/DDBJ whole genome shotgun (WGS) entry which is preliminary data.</text>
</comment>
<evidence type="ECO:0008006" key="4">
    <source>
        <dbReference type="Google" id="ProtNLM"/>
    </source>
</evidence>
<evidence type="ECO:0000256" key="1">
    <source>
        <dbReference type="SAM" id="SignalP"/>
    </source>
</evidence>
<dbReference type="Proteomes" id="UP000321046">
    <property type="component" value="Unassembled WGS sequence"/>
</dbReference>
<evidence type="ECO:0000313" key="2">
    <source>
        <dbReference type="EMBL" id="TXD33662.1"/>
    </source>
</evidence>
<dbReference type="OrthoDB" id="5525309at2"/>
<reference evidence="2 3" key="1">
    <citation type="submission" date="2019-08" db="EMBL/GenBank/DDBJ databases">
        <title>Bradymonadales sp. TMQ2.</title>
        <authorList>
            <person name="Liang Q."/>
        </authorList>
    </citation>
    <scope>NUCLEOTIDE SEQUENCE [LARGE SCALE GENOMIC DNA]</scope>
    <source>
        <strain evidence="2 3">TMQ2</strain>
    </source>
</reference>
<dbReference type="EMBL" id="VOSL01000060">
    <property type="protein sequence ID" value="TXD33662.1"/>
    <property type="molecule type" value="Genomic_DNA"/>
</dbReference>
<gene>
    <name evidence="2" type="ORF">FRC96_15890</name>
</gene>
<evidence type="ECO:0000313" key="3">
    <source>
        <dbReference type="Proteomes" id="UP000321046"/>
    </source>
</evidence>
<feature type="chain" id="PRO_5023006331" description="PorV/PorQ family protein" evidence="1">
    <location>
        <begin position="23"/>
        <end position="305"/>
    </location>
</feature>
<name>A0A5C6WWG8_9DELT</name>